<protein>
    <submittedName>
        <fullName evidence="3">Extensin</fullName>
    </submittedName>
</protein>
<dbReference type="InterPro" id="IPR009683">
    <property type="entry name" value="Extensin-like_C"/>
</dbReference>
<evidence type="ECO:0000259" key="2">
    <source>
        <dbReference type="Pfam" id="PF06904"/>
    </source>
</evidence>
<organism evidence="3 4">
    <name type="scientific">Martelella alba</name>
    <dbReference type="NCBI Taxonomy" id="2590451"/>
    <lineage>
        <taxon>Bacteria</taxon>
        <taxon>Pseudomonadati</taxon>
        <taxon>Pseudomonadota</taxon>
        <taxon>Alphaproteobacteria</taxon>
        <taxon>Hyphomicrobiales</taxon>
        <taxon>Aurantimonadaceae</taxon>
        <taxon>Martelella</taxon>
    </lineage>
</organism>
<evidence type="ECO:0000313" key="4">
    <source>
        <dbReference type="Proteomes" id="UP000318801"/>
    </source>
</evidence>
<gene>
    <name evidence="3" type="ORF">FJU08_16225</name>
</gene>
<dbReference type="EMBL" id="VHLG01000011">
    <property type="protein sequence ID" value="TPW28872.1"/>
    <property type="molecule type" value="Genomic_DNA"/>
</dbReference>
<dbReference type="RefSeq" id="WP_141150070.1">
    <property type="nucleotide sequence ID" value="NZ_VHLG01000011.1"/>
</dbReference>
<sequence length="270" mass="28057">MTARQIIGTVCLIGAAVFFLSGFSLPDDPPVPQRRPALEAVSPPASAGDAAVTLEETPPVPDARADNPPENAAEPPQTTPPPAEDAEAYAACLADLSELGAVFEEVAPIAGDGGCGIARPIMLKQVAQGIAFKPEGPMRCKTALALAGWAKGFVDPAAHAAFGPSVDLTAINQASTYACRSRNSVAGAKISEHAKGNAVDIRSLEFSDGSEVILKPRKTDSALIGAFQRTASASACLYFSTVLSPGSDATHQDHMHLDVMARKGGYRYCR</sequence>
<proteinExistence type="predicted"/>
<dbReference type="OrthoDB" id="9809788at2"/>
<keyword evidence="4" id="KW-1185">Reference proteome</keyword>
<feature type="compositionally biased region" description="Low complexity" evidence="1">
    <location>
        <begin position="66"/>
        <end position="76"/>
    </location>
</feature>
<accession>A0A506U3G5</accession>
<comment type="caution">
    <text evidence="3">The sequence shown here is derived from an EMBL/GenBank/DDBJ whole genome shotgun (WGS) entry which is preliminary data.</text>
</comment>
<feature type="region of interest" description="Disordered" evidence="1">
    <location>
        <begin position="30"/>
        <end position="84"/>
    </location>
</feature>
<dbReference type="AlphaFoldDB" id="A0A506U3G5"/>
<name>A0A506U3G5_9HYPH</name>
<reference evidence="3 4" key="1">
    <citation type="submission" date="2019-06" db="EMBL/GenBank/DDBJ databases">
        <authorList>
            <person name="Li M."/>
        </authorList>
    </citation>
    <scope>NUCLEOTIDE SEQUENCE [LARGE SCALE GENOMIC DNA]</scope>
    <source>
        <strain evidence="3 4">BGMRC2036</strain>
    </source>
</reference>
<evidence type="ECO:0000256" key="1">
    <source>
        <dbReference type="SAM" id="MobiDB-lite"/>
    </source>
</evidence>
<dbReference type="Pfam" id="PF06904">
    <property type="entry name" value="Extensin-like_C"/>
    <property type="match status" value="1"/>
</dbReference>
<evidence type="ECO:0000313" key="3">
    <source>
        <dbReference type="EMBL" id="TPW28872.1"/>
    </source>
</evidence>
<dbReference type="Proteomes" id="UP000318801">
    <property type="component" value="Unassembled WGS sequence"/>
</dbReference>
<feature type="domain" description="Extensin-like C-terminal" evidence="2">
    <location>
        <begin position="91"/>
        <end position="270"/>
    </location>
</feature>